<comment type="similarity">
    <text evidence="2">Belongs to the protein kinase superfamily. TKL Ser/Thr protein kinase family.</text>
</comment>
<name>A0A0D2WU59_CAPO3</name>
<protein>
    <recommendedName>
        <fullName evidence="3">non-specific serine/threonine protein kinase</fullName>
        <ecNumber evidence="3">2.7.11.1</ecNumber>
    </recommendedName>
</protein>
<sequence>MSARPDSPDEEMIIDDSMDRARGLHFPYSMIPQSPDGSGRPQAHIEVIHQTFFNPTSSAVCAMCKLVIKDSRVLQAMNKEWHGACFKCIDCSTPLQDFYYERDGMPYCQTHFLERFGRKCTACTLFITGPIMAAHDALFHSECFKCFRCSKLLGVGETFALSTNKDLYCSACYQRAVARAAARADRPLSRASSKEGLLPTSKSSPSSSSTAFDLPSTNTAVPPSTANNAAHEASPPATLPKSAAATKAASAAPNGAKQPAAAPSKSTATTHTPATTAAAAPPFNHRSPSAPAITAHTTHAASSAKPAASSTTTTTTTPSSAHPPAAAPSNSPAATTATTAAIAAALNAATSALDSLASSASSPSRLVSRSSFSDSPATKMARIPLGRTRSTLGAVELRQGSNGIFVAGFTGSSNSSGSGSSTHSLFGGPGASGASDASNDSRSSVIEVGDEIVAVNGQVSHTLQDVDSILTAMQHKPGERVMVTVRKSNSSSSYGITTNIAEQPSASSQSPGATSNLSEDEFDDEEKTSWSLEVESADMAEISEMVESLNMEPEIDRDTLLQEAEEVFADTFVAESALGHGLDAHAAKGHGHPPAARSSTFSTQGLNAATLGVAQDAADFLEDDITDLANMSPRRHSGSDPTSSPRTPSGLGRYQAGNLSRGYSLSGGVVREIGLDGGVVKGAGLFGPSKLKKRLSSRIFRLADLEVGELIGKGFYGEVYKVRHRHSGAVMVMKELKSYEKEAKLSFLKEVSLLKTLHHPNILEFIGVFVKEKKLHLITEYIEGGNLRKVIKNRGLFPLPWALRIQVMHDIALGMAFMHTKKVIHRDLKSKNCLVRKNFAIVVADFGLARSVVAGQRMTVAGSPYWMAPEMLRGDEYDASVDVFSFGIVCCEIIGRVKADPDDMPRTSKFGLDIDKFAQLPEVGECPPAFLKLAVDCCAMSPKDRPVFSVICAKLEELRLAMNHPPWHTANYEWPADMRRAHSASTPNLSIIGQPSSGATLGASPITQVSTTSTSTAPVTAAAAARHPQPASSSFAGSYSSSGGRLAPPTTRL</sequence>
<dbReference type="InterPro" id="IPR050940">
    <property type="entry name" value="Actin_reg-Ser/Thr_kinase"/>
</dbReference>
<dbReference type="InterPro" id="IPR001245">
    <property type="entry name" value="Ser-Thr/Tyr_kinase_cat_dom"/>
</dbReference>
<evidence type="ECO:0000259" key="18">
    <source>
        <dbReference type="PROSITE" id="PS50023"/>
    </source>
</evidence>
<dbReference type="PhylomeDB" id="A0A0D2WU59"/>
<dbReference type="GO" id="GO:0005737">
    <property type="term" value="C:cytoplasm"/>
    <property type="evidence" value="ECO:0007669"/>
    <property type="project" value="UniProtKB-SubCell"/>
</dbReference>
<reference evidence="21" key="1">
    <citation type="submission" date="2011-02" db="EMBL/GenBank/DDBJ databases">
        <title>The Genome Sequence of Capsaspora owczarzaki ATCC 30864.</title>
        <authorList>
            <person name="Russ C."/>
            <person name="Cuomo C."/>
            <person name="Burger G."/>
            <person name="Gray M.W."/>
            <person name="Holland P.W.H."/>
            <person name="King N."/>
            <person name="Lang F.B.F."/>
            <person name="Roger A.J."/>
            <person name="Ruiz-Trillo I."/>
            <person name="Young S.K."/>
            <person name="Zeng Q."/>
            <person name="Gargeya S."/>
            <person name="Alvarado L."/>
            <person name="Berlin A."/>
            <person name="Chapman S.B."/>
            <person name="Chen Z."/>
            <person name="Freedman E."/>
            <person name="Gellesch M."/>
            <person name="Goldberg J."/>
            <person name="Griggs A."/>
            <person name="Gujja S."/>
            <person name="Heilman E."/>
            <person name="Heiman D."/>
            <person name="Howarth C."/>
            <person name="Mehta T."/>
            <person name="Neiman D."/>
            <person name="Pearson M."/>
            <person name="Roberts A."/>
            <person name="Saif S."/>
            <person name="Shea T."/>
            <person name="Shenoy N."/>
            <person name="Sisk P."/>
            <person name="Stolte C."/>
            <person name="Sykes S."/>
            <person name="White J."/>
            <person name="Yandava C."/>
            <person name="Haas B."/>
            <person name="Nusbaum C."/>
            <person name="Birren B."/>
        </authorList>
    </citation>
    <scope>NUCLEOTIDE SEQUENCE</scope>
    <source>
        <strain evidence="21">ATCC 30864</strain>
    </source>
</reference>
<dbReference type="PANTHER" id="PTHR46485">
    <property type="entry name" value="LIM DOMAIN KINASE 1"/>
    <property type="match status" value="1"/>
</dbReference>
<feature type="domain" description="PDZ" evidence="19">
    <location>
        <begin position="394"/>
        <end position="470"/>
    </location>
</feature>
<dbReference type="OrthoDB" id="20134at2759"/>
<dbReference type="InParanoid" id="A0A0D2WU59"/>
<dbReference type="InterPro" id="IPR001781">
    <property type="entry name" value="Znf_LIM"/>
</dbReference>
<evidence type="ECO:0000259" key="19">
    <source>
        <dbReference type="PROSITE" id="PS50106"/>
    </source>
</evidence>
<dbReference type="GO" id="GO:0005524">
    <property type="term" value="F:ATP binding"/>
    <property type="evidence" value="ECO:0007669"/>
    <property type="project" value="UniProtKB-UniRule"/>
</dbReference>
<dbReference type="PROSITE" id="PS00107">
    <property type="entry name" value="PROTEIN_KINASE_ATP"/>
    <property type="match status" value="1"/>
</dbReference>
<keyword evidence="5" id="KW-0723">Serine/threonine-protein kinase</keyword>
<dbReference type="Gene3D" id="3.30.200.20">
    <property type="entry name" value="Phosphorylase Kinase, domain 1"/>
    <property type="match status" value="1"/>
</dbReference>
<proteinExistence type="inferred from homology"/>
<dbReference type="InterPro" id="IPR011009">
    <property type="entry name" value="Kinase-like_dom_sf"/>
</dbReference>
<dbReference type="GO" id="GO:0004674">
    <property type="term" value="F:protein serine/threonine kinase activity"/>
    <property type="evidence" value="ECO:0007669"/>
    <property type="project" value="UniProtKB-KW"/>
</dbReference>
<dbReference type="PROSITE" id="PS50106">
    <property type="entry name" value="PDZ"/>
    <property type="match status" value="1"/>
</dbReference>
<keyword evidence="21" id="KW-1185">Reference proteome</keyword>
<dbReference type="AlphaFoldDB" id="A0A0D2WU59"/>
<evidence type="ECO:0000256" key="6">
    <source>
        <dbReference type="ARBA" id="ARBA00022679"/>
    </source>
</evidence>
<dbReference type="SMART" id="SM00220">
    <property type="entry name" value="S_TKc"/>
    <property type="match status" value="1"/>
</dbReference>
<evidence type="ECO:0000256" key="4">
    <source>
        <dbReference type="ARBA" id="ARBA00022490"/>
    </source>
</evidence>
<evidence type="ECO:0000256" key="16">
    <source>
        <dbReference type="SAM" id="MobiDB-lite"/>
    </source>
</evidence>
<evidence type="ECO:0000256" key="14">
    <source>
        <dbReference type="PROSITE-ProRule" id="PRU00125"/>
    </source>
</evidence>
<keyword evidence="6" id="KW-0808">Transferase</keyword>
<dbReference type="FunFam" id="3.30.200.20:FF:000038">
    <property type="entry name" value="LIM domain kinase 2"/>
    <property type="match status" value="1"/>
</dbReference>
<keyword evidence="13 14" id="KW-0440">LIM domain</keyword>
<dbReference type="Proteomes" id="UP000008743">
    <property type="component" value="Unassembled WGS sequence"/>
</dbReference>
<keyword evidence="12 15" id="KW-0067">ATP-binding</keyword>
<evidence type="ECO:0000256" key="15">
    <source>
        <dbReference type="PROSITE-ProRule" id="PRU10141"/>
    </source>
</evidence>
<dbReference type="GO" id="GO:0046872">
    <property type="term" value="F:metal ion binding"/>
    <property type="evidence" value="ECO:0007669"/>
    <property type="project" value="UniProtKB-KW"/>
</dbReference>
<evidence type="ECO:0000256" key="12">
    <source>
        <dbReference type="ARBA" id="ARBA00022840"/>
    </source>
</evidence>
<organism evidence="20 21">
    <name type="scientific">Capsaspora owczarzaki (strain ATCC 30864)</name>
    <dbReference type="NCBI Taxonomy" id="595528"/>
    <lineage>
        <taxon>Eukaryota</taxon>
        <taxon>Filasterea</taxon>
        <taxon>Capsaspora</taxon>
    </lineage>
</organism>
<dbReference type="Gene3D" id="2.10.110.10">
    <property type="entry name" value="Cysteine Rich Protein"/>
    <property type="match status" value="2"/>
</dbReference>
<dbReference type="PROSITE" id="PS00108">
    <property type="entry name" value="PROTEIN_KINASE_ST"/>
    <property type="match status" value="1"/>
</dbReference>
<dbReference type="InterPro" id="IPR000719">
    <property type="entry name" value="Prot_kinase_dom"/>
</dbReference>
<dbReference type="PROSITE" id="PS50011">
    <property type="entry name" value="PROTEIN_KINASE_DOM"/>
    <property type="match status" value="1"/>
</dbReference>
<dbReference type="SMART" id="SM00132">
    <property type="entry name" value="LIM"/>
    <property type="match status" value="2"/>
</dbReference>
<feature type="compositionally biased region" description="Low complexity" evidence="16">
    <location>
        <begin position="1018"/>
        <end position="1044"/>
    </location>
</feature>
<dbReference type="InterPro" id="IPR036034">
    <property type="entry name" value="PDZ_sf"/>
</dbReference>
<evidence type="ECO:0000256" key="5">
    <source>
        <dbReference type="ARBA" id="ARBA00022527"/>
    </source>
</evidence>
<dbReference type="PANTHER" id="PTHR46485:SF5">
    <property type="entry name" value="CENTER DIVIDER, ISOFORM A"/>
    <property type="match status" value="1"/>
</dbReference>
<dbReference type="Pfam" id="PF07714">
    <property type="entry name" value="PK_Tyr_Ser-Thr"/>
    <property type="match status" value="1"/>
</dbReference>
<dbReference type="InterPro" id="IPR001478">
    <property type="entry name" value="PDZ"/>
</dbReference>
<accession>A0A0D2WU59</accession>
<evidence type="ECO:0000256" key="13">
    <source>
        <dbReference type="ARBA" id="ARBA00023038"/>
    </source>
</evidence>
<dbReference type="Pfam" id="PF00412">
    <property type="entry name" value="LIM"/>
    <property type="match status" value="2"/>
</dbReference>
<feature type="compositionally biased region" description="Low complexity" evidence="16">
    <location>
        <begin position="233"/>
        <end position="333"/>
    </location>
</feature>
<keyword evidence="7 14" id="KW-0479">Metal-binding</keyword>
<feature type="region of interest" description="Disordered" evidence="16">
    <location>
        <begin position="1018"/>
        <end position="1053"/>
    </location>
</feature>
<feature type="compositionally biased region" description="Polar residues" evidence="16">
    <location>
        <begin position="487"/>
        <end position="517"/>
    </location>
</feature>
<feature type="region of interest" description="Disordered" evidence="16">
    <location>
        <begin position="184"/>
        <end position="333"/>
    </location>
</feature>
<keyword evidence="9 15" id="KW-0547">Nucleotide-binding</keyword>
<feature type="region of interest" description="Disordered" evidence="16">
    <location>
        <begin position="358"/>
        <end position="385"/>
    </location>
</feature>
<evidence type="ECO:0000256" key="1">
    <source>
        <dbReference type="ARBA" id="ARBA00004496"/>
    </source>
</evidence>
<dbReference type="GO" id="GO:0005634">
    <property type="term" value="C:nucleus"/>
    <property type="evidence" value="ECO:0007669"/>
    <property type="project" value="TreeGrafter"/>
</dbReference>
<feature type="binding site" evidence="15">
    <location>
        <position position="734"/>
    </location>
    <ligand>
        <name>ATP</name>
        <dbReference type="ChEBI" id="CHEBI:30616"/>
    </ligand>
</feature>
<dbReference type="GO" id="GO:0030036">
    <property type="term" value="P:actin cytoskeleton organization"/>
    <property type="evidence" value="ECO:0007669"/>
    <property type="project" value="TreeGrafter"/>
</dbReference>
<evidence type="ECO:0000256" key="2">
    <source>
        <dbReference type="ARBA" id="ARBA00005843"/>
    </source>
</evidence>
<dbReference type="SUPFAM" id="SSF50156">
    <property type="entry name" value="PDZ domain-like"/>
    <property type="match status" value="1"/>
</dbReference>
<evidence type="ECO:0000256" key="10">
    <source>
        <dbReference type="ARBA" id="ARBA00022777"/>
    </source>
</evidence>
<dbReference type="Gene3D" id="1.10.510.10">
    <property type="entry name" value="Transferase(Phosphotransferase) domain 1"/>
    <property type="match status" value="1"/>
</dbReference>
<dbReference type="EMBL" id="KE346369">
    <property type="protein sequence ID" value="KJE95393.1"/>
    <property type="molecule type" value="Genomic_DNA"/>
</dbReference>
<feature type="compositionally biased region" description="Polar residues" evidence="16">
    <location>
        <begin position="218"/>
        <end position="228"/>
    </location>
</feature>
<dbReference type="Gene3D" id="2.30.42.10">
    <property type="match status" value="1"/>
</dbReference>
<dbReference type="eggNOG" id="KOG1187">
    <property type="taxonomic scope" value="Eukaryota"/>
</dbReference>
<feature type="region of interest" description="Disordered" evidence="16">
    <location>
        <begin position="487"/>
        <end position="529"/>
    </location>
</feature>
<feature type="region of interest" description="Disordered" evidence="16">
    <location>
        <begin position="630"/>
        <end position="653"/>
    </location>
</feature>
<dbReference type="EC" id="2.7.11.1" evidence="3"/>
<keyword evidence="11 14" id="KW-0862">Zinc</keyword>
<gene>
    <name evidence="20" type="ORF">CAOG_005847</name>
</gene>
<evidence type="ECO:0000313" key="21">
    <source>
        <dbReference type="Proteomes" id="UP000008743"/>
    </source>
</evidence>
<dbReference type="STRING" id="595528.A0A0D2WU59"/>
<feature type="domain" description="LIM zinc-binding" evidence="18">
    <location>
        <begin position="59"/>
        <end position="118"/>
    </location>
</feature>
<keyword evidence="4" id="KW-0963">Cytoplasm</keyword>
<dbReference type="SUPFAM" id="SSF57716">
    <property type="entry name" value="Glucocorticoid receptor-like (DNA-binding domain)"/>
    <property type="match status" value="1"/>
</dbReference>
<evidence type="ECO:0000259" key="17">
    <source>
        <dbReference type="PROSITE" id="PS50011"/>
    </source>
</evidence>
<evidence type="ECO:0000256" key="11">
    <source>
        <dbReference type="ARBA" id="ARBA00022833"/>
    </source>
</evidence>
<dbReference type="SUPFAM" id="SSF56112">
    <property type="entry name" value="Protein kinase-like (PK-like)"/>
    <property type="match status" value="1"/>
</dbReference>
<dbReference type="PRINTS" id="PR00109">
    <property type="entry name" value="TYRKINASE"/>
</dbReference>
<dbReference type="InterPro" id="IPR017441">
    <property type="entry name" value="Protein_kinase_ATP_BS"/>
</dbReference>
<feature type="compositionally biased region" description="Polar residues" evidence="16">
    <location>
        <begin position="365"/>
        <end position="376"/>
    </location>
</feature>
<evidence type="ECO:0000256" key="7">
    <source>
        <dbReference type="ARBA" id="ARBA00022723"/>
    </source>
</evidence>
<feature type="domain" description="Protein kinase" evidence="17">
    <location>
        <begin position="705"/>
        <end position="967"/>
    </location>
</feature>
<evidence type="ECO:0000313" key="20">
    <source>
        <dbReference type="EMBL" id="KJE95393.1"/>
    </source>
</evidence>
<dbReference type="PROSITE" id="PS00478">
    <property type="entry name" value="LIM_DOMAIN_1"/>
    <property type="match status" value="2"/>
</dbReference>
<comment type="subcellular location">
    <subcellularLocation>
        <location evidence="1">Cytoplasm</location>
    </subcellularLocation>
</comment>
<keyword evidence="8" id="KW-0677">Repeat</keyword>
<evidence type="ECO:0000256" key="8">
    <source>
        <dbReference type="ARBA" id="ARBA00022737"/>
    </source>
</evidence>
<evidence type="ECO:0000256" key="9">
    <source>
        <dbReference type="ARBA" id="ARBA00022741"/>
    </source>
</evidence>
<dbReference type="PROSITE" id="PS50023">
    <property type="entry name" value="LIM_DOMAIN_2"/>
    <property type="match status" value="2"/>
</dbReference>
<keyword evidence="10 20" id="KW-0418">Kinase</keyword>
<dbReference type="InterPro" id="IPR008271">
    <property type="entry name" value="Ser/Thr_kinase_AS"/>
</dbReference>
<feature type="domain" description="LIM zinc-binding" evidence="18">
    <location>
        <begin position="119"/>
        <end position="179"/>
    </location>
</feature>
<feature type="region of interest" description="Disordered" evidence="16">
    <location>
        <begin position="412"/>
        <end position="443"/>
    </location>
</feature>
<feature type="compositionally biased region" description="Low complexity" evidence="16">
    <location>
        <begin position="197"/>
        <end position="217"/>
    </location>
</feature>
<evidence type="ECO:0000256" key="3">
    <source>
        <dbReference type="ARBA" id="ARBA00012513"/>
    </source>
</evidence>